<dbReference type="OrthoDB" id="408373at2759"/>
<keyword evidence="3" id="KW-1185">Reference proteome</keyword>
<protein>
    <submittedName>
        <fullName evidence="2">Alpha/Beta hydrolase protein</fullName>
    </submittedName>
</protein>
<comment type="caution">
    <text evidence="2">The sequence shown here is derived from an EMBL/GenBank/DDBJ whole genome shotgun (WGS) entry which is preliminary data.</text>
</comment>
<accession>A0A1Y1Z8S7</accession>
<evidence type="ECO:0000313" key="2">
    <source>
        <dbReference type="EMBL" id="ORY06672.1"/>
    </source>
</evidence>
<dbReference type="Pfam" id="PF00561">
    <property type="entry name" value="Abhydrolase_1"/>
    <property type="match status" value="1"/>
</dbReference>
<reference evidence="2 3" key="1">
    <citation type="submission" date="2016-07" db="EMBL/GenBank/DDBJ databases">
        <title>Pervasive Adenine N6-methylation of Active Genes in Fungi.</title>
        <authorList>
            <consortium name="DOE Joint Genome Institute"/>
            <person name="Mondo S.J."/>
            <person name="Dannebaum R.O."/>
            <person name="Kuo R.C."/>
            <person name="Labutti K."/>
            <person name="Haridas S."/>
            <person name="Kuo A."/>
            <person name="Salamov A."/>
            <person name="Ahrendt S.R."/>
            <person name="Lipzen A."/>
            <person name="Sullivan W."/>
            <person name="Andreopoulos W.B."/>
            <person name="Clum A."/>
            <person name="Lindquist E."/>
            <person name="Daum C."/>
            <person name="Ramamoorthy G.K."/>
            <person name="Gryganskyi A."/>
            <person name="Culley D."/>
            <person name="Magnuson J.K."/>
            <person name="James T.Y."/>
            <person name="O'Malley M.A."/>
            <person name="Stajich J.E."/>
            <person name="Spatafora J.W."/>
            <person name="Visel A."/>
            <person name="Grigoriev I.V."/>
        </authorList>
    </citation>
    <scope>NUCLEOTIDE SEQUENCE [LARGE SCALE GENOMIC DNA]</scope>
    <source>
        <strain evidence="2 3">CBS 115471</strain>
    </source>
</reference>
<dbReference type="STRING" id="1231657.A0A1Y1Z8S7"/>
<keyword evidence="2" id="KW-0378">Hydrolase</keyword>
<dbReference type="SUPFAM" id="SSF53474">
    <property type="entry name" value="alpha/beta-Hydrolases"/>
    <property type="match status" value="1"/>
</dbReference>
<dbReference type="EMBL" id="MCFA01000115">
    <property type="protein sequence ID" value="ORY06672.1"/>
    <property type="molecule type" value="Genomic_DNA"/>
</dbReference>
<feature type="domain" description="AB hydrolase-1" evidence="1">
    <location>
        <begin position="25"/>
        <end position="153"/>
    </location>
</feature>
<dbReference type="Gene3D" id="3.40.50.1820">
    <property type="entry name" value="alpha/beta hydrolase"/>
    <property type="match status" value="1"/>
</dbReference>
<evidence type="ECO:0000313" key="3">
    <source>
        <dbReference type="Proteomes" id="UP000193144"/>
    </source>
</evidence>
<dbReference type="PRINTS" id="PR00111">
    <property type="entry name" value="ABHYDROLASE"/>
</dbReference>
<dbReference type="PANTHER" id="PTHR43798:SF33">
    <property type="entry name" value="HYDROLASE, PUTATIVE (AFU_ORTHOLOGUE AFUA_2G14860)-RELATED"/>
    <property type="match status" value="1"/>
</dbReference>
<dbReference type="PANTHER" id="PTHR43798">
    <property type="entry name" value="MONOACYLGLYCEROL LIPASE"/>
    <property type="match status" value="1"/>
</dbReference>
<proteinExistence type="predicted"/>
<dbReference type="InterPro" id="IPR029058">
    <property type="entry name" value="AB_hydrolase_fold"/>
</dbReference>
<dbReference type="InterPro" id="IPR000639">
    <property type="entry name" value="Epox_hydrolase-like"/>
</dbReference>
<dbReference type="Proteomes" id="UP000193144">
    <property type="component" value="Unassembled WGS sequence"/>
</dbReference>
<gene>
    <name evidence="2" type="ORF">BCR34DRAFT_590557</name>
</gene>
<dbReference type="InterPro" id="IPR000073">
    <property type="entry name" value="AB_hydrolase_1"/>
</dbReference>
<sequence length="273" mass="29906">MPFHTTTSSPPANLFYTDSGPQSSPAIVLVHGWACDSHDWSHQIPYLLSLSLRVIALDLRGHGRSSCPPSGYDLYTQASDIHSLLTHLSPDPVILVGHSMGSVISSVLTVQHPELVKALVLVHPIYSGAPSAMPAVAGRMRENPSDAPALTAKFFEQVMYTPQTPVFLKTWHVRRVLGCAPEMLVGCITGLVDVFGSIMGTTEECKAFMRKRTVPRLAVCTLPAAPGWEEELGVREGVDEVHRLTEGTFSHIVEHEKFNAILGDWLRKQELLP</sequence>
<organism evidence="2 3">
    <name type="scientific">Clohesyomyces aquaticus</name>
    <dbReference type="NCBI Taxonomy" id="1231657"/>
    <lineage>
        <taxon>Eukaryota</taxon>
        <taxon>Fungi</taxon>
        <taxon>Dikarya</taxon>
        <taxon>Ascomycota</taxon>
        <taxon>Pezizomycotina</taxon>
        <taxon>Dothideomycetes</taxon>
        <taxon>Pleosporomycetidae</taxon>
        <taxon>Pleosporales</taxon>
        <taxon>Lindgomycetaceae</taxon>
        <taxon>Clohesyomyces</taxon>
    </lineage>
</organism>
<dbReference type="GO" id="GO:0016787">
    <property type="term" value="F:hydrolase activity"/>
    <property type="evidence" value="ECO:0007669"/>
    <property type="project" value="UniProtKB-KW"/>
</dbReference>
<dbReference type="GO" id="GO:0016020">
    <property type="term" value="C:membrane"/>
    <property type="evidence" value="ECO:0007669"/>
    <property type="project" value="TreeGrafter"/>
</dbReference>
<dbReference type="AlphaFoldDB" id="A0A1Y1Z8S7"/>
<dbReference type="InterPro" id="IPR050266">
    <property type="entry name" value="AB_hydrolase_sf"/>
</dbReference>
<evidence type="ECO:0000259" key="1">
    <source>
        <dbReference type="Pfam" id="PF00561"/>
    </source>
</evidence>
<dbReference type="PRINTS" id="PR00412">
    <property type="entry name" value="EPOXHYDRLASE"/>
</dbReference>
<name>A0A1Y1Z8S7_9PLEO</name>